<keyword evidence="3" id="KW-1185">Reference proteome</keyword>
<sequence>MSVSPDEAGPPRAAVPAGREIVAVVLTWRGRVGLFKRSGAVGHDAGKWHCISGYVDAGTGPYRQAVQEVWEETGLRFADMDAFEAGPTLRLPDAHDGLPWSVHTFHANTTRRRVRLNWEHVAHRWVRPCDVPRFSGQVGWLREVLAAFEESCQAP</sequence>
<accession>A0A941B0K0</accession>
<dbReference type="InterPro" id="IPR000086">
    <property type="entry name" value="NUDIX_hydrolase_dom"/>
</dbReference>
<dbReference type="SUPFAM" id="SSF55811">
    <property type="entry name" value="Nudix"/>
    <property type="match status" value="1"/>
</dbReference>
<evidence type="ECO:0000313" key="3">
    <source>
        <dbReference type="Proteomes" id="UP000677875"/>
    </source>
</evidence>
<evidence type="ECO:0000259" key="1">
    <source>
        <dbReference type="Pfam" id="PF00293"/>
    </source>
</evidence>
<evidence type="ECO:0000313" key="2">
    <source>
        <dbReference type="EMBL" id="MBQ0826841.1"/>
    </source>
</evidence>
<reference evidence="2" key="1">
    <citation type="submission" date="2021-04" db="EMBL/GenBank/DDBJ databases">
        <title>Genome seq and assembly of Streptomyces sp. RG38.</title>
        <authorList>
            <person name="Chhetri G."/>
        </authorList>
    </citation>
    <scope>NUCLEOTIDE SEQUENCE</scope>
    <source>
        <strain evidence="2">RG38</strain>
    </source>
</reference>
<dbReference type="AlphaFoldDB" id="A0A941B0K0"/>
<organism evidence="2 3">
    <name type="scientific">Streptomyces tagetis</name>
    <dbReference type="NCBI Taxonomy" id="2820809"/>
    <lineage>
        <taxon>Bacteria</taxon>
        <taxon>Bacillati</taxon>
        <taxon>Actinomycetota</taxon>
        <taxon>Actinomycetes</taxon>
        <taxon>Kitasatosporales</taxon>
        <taxon>Streptomycetaceae</taxon>
        <taxon>Streptomyces</taxon>
    </lineage>
</organism>
<dbReference type="Gene3D" id="3.90.79.10">
    <property type="entry name" value="Nucleoside Triphosphate Pyrophosphohydrolase"/>
    <property type="match status" value="1"/>
</dbReference>
<protein>
    <submittedName>
        <fullName evidence="2">NUDIX domain-containing protein</fullName>
    </submittedName>
</protein>
<feature type="domain" description="Nudix hydrolase" evidence="1">
    <location>
        <begin position="21"/>
        <end position="143"/>
    </location>
</feature>
<dbReference type="Pfam" id="PF00293">
    <property type="entry name" value="NUDIX"/>
    <property type="match status" value="1"/>
</dbReference>
<gene>
    <name evidence="2" type="ORF">J5Y05_10005</name>
</gene>
<dbReference type="InterPro" id="IPR015797">
    <property type="entry name" value="NUDIX_hydrolase-like_dom_sf"/>
</dbReference>
<dbReference type="Proteomes" id="UP000677875">
    <property type="component" value="Unassembled WGS sequence"/>
</dbReference>
<dbReference type="EMBL" id="JAGPNL010000002">
    <property type="protein sequence ID" value="MBQ0826841.1"/>
    <property type="molecule type" value="Genomic_DNA"/>
</dbReference>
<proteinExistence type="predicted"/>
<name>A0A941B0K0_9ACTN</name>
<comment type="caution">
    <text evidence="2">The sequence shown here is derived from an EMBL/GenBank/DDBJ whole genome shotgun (WGS) entry which is preliminary data.</text>
</comment>
<dbReference type="RefSeq" id="WP_210870482.1">
    <property type="nucleotide sequence ID" value="NZ_JAGPNL010000002.1"/>
</dbReference>